<dbReference type="SUPFAM" id="SSF52768">
    <property type="entry name" value="Arginase/deacetylase"/>
    <property type="match status" value="1"/>
</dbReference>
<dbReference type="Gene3D" id="3.40.800.10">
    <property type="entry name" value="Ureohydrolase domain"/>
    <property type="match status" value="1"/>
</dbReference>
<dbReference type="InParanoid" id="A0A165VR42"/>
<dbReference type="OrthoDB" id="288726at2759"/>
<dbReference type="GO" id="GO:0046872">
    <property type="term" value="F:metal ion binding"/>
    <property type="evidence" value="ECO:0007669"/>
    <property type="project" value="UniProtKB-KW"/>
</dbReference>
<dbReference type="Proteomes" id="UP000076761">
    <property type="component" value="Unassembled WGS sequence"/>
</dbReference>
<evidence type="ECO:0000256" key="2">
    <source>
        <dbReference type="ARBA" id="ARBA00022801"/>
    </source>
</evidence>
<organism evidence="9 10">
    <name type="scientific">Neolentinus lepideus HHB14362 ss-1</name>
    <dbReference type="NCBI Taxonomy" id="1314782"/>
    <lineage>
        <taxon>Eukaryota</taxon>
        <taxon>Fungi</taxon>
        <taxon>Dikarya</taxon>
        <taxon>Basidiomycota</taxon>
        <taxon>Agaricomycotina</taxon>
        <taxon>Agaricomycetes</taxon>
        <taxon>Gloeophyllales</taxon>
        <taxon>Gloeophyllaceae</taxon>
        <taxon>Neolentinus</taxon>
    </lineage>
</organism>
<dbReference type="CDD" id="cd11592">
    <property type="entry name" value="Agmatinase_PAH"/>
    <property type="match status" value="1"/>
</dbReference>
<dbReference type="InterPro" id="IPR006035">
    <property type="entry name" value="Ureohydrolase"/>
</dbReference>
<dbReference type="EMBL" id="KV425552">
    <property type="protein sequence ID" value="KZT30059.1"/>
    <property type="molecule type" value="Genomic_DNA"/>
</dbReference>
<feature type="binding site" evidence="5">
    <location>
        <position position="225"/>
    </location>
    <ligand>
        <name>Mn(2+)</name>
        <dbReference type="ChEBI" id="CHEBI:29035"/>
        <label>1</label>
    </ligand>
</feature>
<protein>
    <recommendedName>
        <fullName evidence="4">agmatinase</fullName>
        <ecNumber evidence="4">3.5.3.11</ecNumber>
    </recommendedName>
</protein>
<dbReference type="GO" id="GO:0033389">
    <property type="term" value="P:putrescine biosynthetic process from arginine, via agmatine"/>
    <property type="evidence" value="ECO:0007669"/>
    <property type="project" value="TreeGrafter"/>
</dbReference>
<dbReference type="FunFam" id="3.40.800.10:FF:000006">
    <property type="entry name" value="Agmatinase 1"/>
    <property type="match status" value="1"/>
</dbReference>
<name>A0A165VR42_9AGAM</name>
<dbReference type="FunCoup" id="A0A165VR42">
    <property type="interactions" value="35"/>
</dbReference>
<keyword evidence="2 7" id="KW-0378">Hydrolase</keyword>
<accession>A0A165VR42</accession>
<feature type="binding site" evidence="5">
    <location>
        <position position="227"/>
    </location>
    <ligand>
        <name>Mn(2+)</name>
        <dbReference type="ChEBI" id="CHEBI:29035"/>
        <label>1</label>
    </ligand>
</feature>
<feature type="binding site" evidence="5">
    <location>
        <position position="325"/>
    </location>
    <ligand>
        <name>Mn(2+)</name>
        <dbReference type="ChEBI" id="CHEBI:29035"/>
        <label>1</label>
    </ligand>
</feature>
<evidence type="ECO:0000313" key="10">
    <source>
        <dbReference type="Proteomes" id="UP000076761"/>
    </source>
</evidence>
<dbReference type="PANTHER" id="PTHR11358:SF30">
    <property type="entry name" value="AGMATINASE 1-RELATED"/>
    <property type="match status" value="1"/>
</dbReference>
<dbReference type="STRING" id="1314782.A0A165VR42"/>
<evidence type="ECO:0000256" key="5">
    <source>
        <dbReference type="PIRSR" id="PIRSR036979-1"/>
    </source>
</evidence>
<comment type="cofactor">
    <cofactor evidence="5">
        <name>Mn(2+)</name>
        <dbReference type="ChEBI" id="CHEBI:29035"/>
    </cofactor>
    <text evidence="5">Binds 2 manganese ions per subunit.</text>
</comment>
<comment type="catalytic activity">
    <reaction evidence="3">
        <text>agmatine + H2O = urea + putrescine</text>
        <dbReference type="Rhea" id="RHEA:13929"/>
        <dbReference type="ChEBI" id="CHEBI:15377"/>
        <dbReference type="ChEBI" id="CHEBI:16199"/>
        <dbReference type="ChEBI" id="CHEBI:58145"/>
        <dbReference type="ChEBI" id="CHEBI:326268"/>
        <dbReference type="EC" id="3.5.3.11"/>
    </reaction>
</comment>
<feature type="signal peptide" evidence="8">
    <location>
        <begin position="1"/>
        <end position="23"/>
    </location>
</feature>
<sequence>MAFSKSRLLFAVSVATLAILGLAHELDHGHESQIPLDYVKYPYQAVYPGDNDVTANSIFSGITTFAKLPWVQCLGKDKEEAFDIAFLGAPFDTGTSYRPGARFGPAGIRAGSRRLTLYGGYNVPLAVNPFLSGLKIVDCGDIPVTPYDNKFAIQQIESGHKELLHRQTFSPLGNDSISGQPLVPLSKDGKHHPRIVTLGGDHTIVLPLLRSIYSAYGEISVIHFDSHLDTWKPSVFGGAPSDQAAINHGTYFYWASREGLIRNGSSIHGAIRTTLSGPADYENDDVSGFQRIEAREIDTIGTAGIIKKIRDTVGDQPVYLSIDIDSIDPAFAPATGTPETGGWSTRELRTILRGLDGLHIVSADLVEVAPAYDTNAELTTMAAADVLYEVLSVMAKTPLGKVEGSG</sequence>
<evidence type="ECO:0000313" key="9">
    <source>
        <dbReference type="EMBL" id="KZT30059.1"/>
    </source>
</evidence>
<comment type="similarity">
    <text evidence="6 7">Belongs to the arginase family.</text>
</comment>
<dbReference type="InterPro" id="IPR020855">
    <property type="entry name" value="Ureohydrolase_Mn_BS"/>
</dbReference>
<dbReference type="PANTHER" id="PTHR11358">
    <property type="entry name" value="ARGINASE/AGMATINASE"/>
    <property type="match status" value="1"/>
</dbReference>
<dbReference type="Pfam" id="PF00491">
    <property type="entry name" value="Arginase"/>
    <property type="match status" value="1"/>
</dbReference>
<feature type="binding site" evidence="5">
    <location>
        <position position="323"/>
    </location>
    <ligand>
        <name>Mn(2+)</name>
        <dbReference type="ChEBI" id="CHEBI:29035"/>
        <label>1</label>
    </ligand>
</feature>
<dbReference type="GO" id="GO:0019627">
    <property type="term" value="P:urea metabolic process"/>
    <property type="evidence" value="ECO:0007669"/>
    <property type="project" value="UniProtKB-ARBA"/>
</dbReference>
<feature type="chain" id="PRO_5007868240" description="agmatinase" evidence="8">
    <location>
        <begin position="24"/>
        <end position="406"/>
    </location>
</feature>
<keyword evidence="8" id="KW-0732">Signal</keyword>
<evidence type="ECO:0000256" key="7">
    <source>
        <dbReference type="RuleBase" id="RU003684"/>
    </source>
</evidence>
<dbReference type="PROSITE" id="PS01053">
    <property type="entry name" value="ARGINASE_1"/>
    <property type="match status" value="1"/>
</dbReference>
<evidence type="ECO:0000256" key="3">
    <source>
        <dbReference type="ARBA" id="ARBA00050304"/>
    </source>
</evidence>
<feature type="binding site" evidence="5">
    <location>
        <position position="229"/>
    </location>
    <ligand>
        <name>Mn(2+)</name>
        <dbReference type="ChEBI" id="CHEBI:29035"/>
        <label>1</label>
    </ligand>
</feature>
<keyword evidence="5" id="KW-0464">Manganese</keyword>
<evidence type="ECO:0000256" key="6">
    <source>
        <dbReference type="PROSITE-ProRule" id="PRU00742"/>
    </source>
</evidence>
<evidence type="ECO:0000256" key="1">
    <source>
        <dbReference type="ARBA" id="ARBA00022723"/>
    </source>
</evidence>
<dbReference type="PRINTS" id="PR00116">
    <property type="entry name" value="ARGINASE"/>
</dbReference>
<evidence type="ECO:0000256" key="8">
    <source>
        <dbReference type="SAM" id="SignalP"/>
    </source>
</evidence>
<keyword evidence="1 5" id="KW-0479">Metal-binding</keyword>
<reference evidence="9 10" key="1">
    <citation type="journal article" date="2016" name="Mol. Biol. Evol.">
        <title>Comparative Genomics of Early-Diverging Mushroom-Forming Fungi Provides Insights into the Origins of Lignocellulose Decay Capabilities.</title>
        <authorList>
            <person name="Nagy L.G."/>
            <person name="Riley R."/>
            <person name="Tritt A."/>
            <person name="Adam C."/>
            <person name="Daum C."/>
            <person name="Floudas D."/>
            <person name="Sun H."/>
            <person name="Yadav J.S."/>
            <person name="Pangilinan J."/>
            <person name="Larsson K.H."/>
            <person name="Matsuura K."/>
            <person name="Barry K."/>
            <person name="Labutti K."/>
            <person name="Kuo R."/>
            <person name="Ohm R.A."/>
            <person name="Bhattacharya S.S."/>
            <person name="Shirouzu T."/>
            <person name="Yoshinaga Y."/>
            <person name="Martin F.M."/>
            <person name="Grigoriev I.V."/>
            <person name="Hibbett D.S."/>
        </authorList>
    </citation>
    <scope>NUCLEOTIDE SEQUENCE [LARGE SCALE GENOMIC DNA]</scope>
    <source>
        <strain evidence="9 10">HHB14362 ss-1</strain>
    </source>
</reference>
<dbReference type="EC" id="3.5.3.11" evidence="4"/>
<feature type="binding site" evidence="5">
    <location>
        <position position="202"/>
    </location>
    <ligand>
        <name>Mn(2+)</name>
        <dbReference type="ChEBI" id="CHEBI:29035"/>
        <label>1</label>
    </ligand>
</feature>
<dbReference type="InterPro" id="IPR023696">
    <property type="entry name" value="Ureohydrolase_dom_sf"/>
</dbReference>
<evidence type="ECO:0000256" key="4">
    <source>
        <dbReference type="ARBA" id="ARBA00066392"/>
    </source>
</evidence>
<dbReference type="GO" id="GO:0008783">
    <property type="term" value="F:agmatinase activity"/>
    <property type="evidence" value="ECO:0007669"/>
    <property type="project" value="UniProtKB-EC"/>
</dbReference>
<gene>
    <name evidence="9" type="ORF">NEOLEDRAFT_1126840</name>
</gene>
<dbReference type="PIRSF" id="PIRSF036979">
    <property type="entry name" value="Arginase"/>
    <property type="match status" value="1"/>
</dbReference>
<keyword evidence="10" id="KW-1185">Reference proteome</keyword>
<dbReference type="PROSITE" id="PS51409">
    <property type="entry name" value="ARGINASE_2"/>
    <property type="match status" value="1"/>
</dbReference>
<proteinExistence type="inferred from homology"/>
<dbReference type="AlphaFoldDB" id="A0A165VR42"/>